<dbReference type="Pfam" id="PF05184">
    <property type="entry name" value="SapB_1"/>
    <property type="match status" value="1"/>
</dbReference>
<proteinExistence type="predicted"/>
<sequence>MSGLLPCPQKDLVPEKATIYCEVCEFVVKEVAKLIDNNRTEVPGFWRTLPWRREQSGLVGAGLGWCGPPAWELVHPLPTGGSLWAGAGGGHFALRRSCSLRRRK</sequence>
<dbReference type="EMBL" id="DQIR01137275">
    <property type="protein sequence ID" value="HDA92751.1"/>
    <property type="molecule type" value="Transcribed_RNA"/>
</dbReference>
<dbReference type="EMBL" id="DQIR01115032">
    <property type="protein sequence ID" value="HDA70508.1"/>
    <property type="molecule type" value="Transcribed_RNA"/>
</dbReference>
<organism evidence="2">
    <name type="scientific">Sus scrofa</name>
    <name type="common">Pig</name>
    <dbReference type="NCBI Taxonomy" id="9823"/>
    <lineage>
        <taxon>Eukaryota</taxon>
        <taxon>Metazoa</taxon>
        <taxon>Chordata</taxon>
        <taxon>Craniata</taxon>
        <taxon>Vertebrata</taxon>
        <taxon>Euteleostomi</taxon>
        <taxon>Mammalia</taxon>
        <taxon>Eutheria</taxon>
        <taxon>Laurasiatheria</taxon>
        <taxon>Artiodactyla</taxon>
        <taxon>Suina</taxon>
        <taxon>Suidae</taxon>
        <taxon>Sus</taxon>
    </lineage>
</organism>
<accession>A0A480N2Y3</accession>
<reference evidence="2" key="1">
    <citation type="journal article" date="2019" name="PeerJ">
        <title>Genes of the pig, Sus scrofa, reconstructed with EvidentialGene.</title>
        <authorList>
            <person name="Gilbert D.G."/>
        </authorList>
    </citation>
    <scope>NUCLEOTIDE SEQUENCE</scope>
</reference>
<protein>
    <recommendedName>
        <fullName evidence="1">Saposin-like type B region 1 domain-containing protein</fullName>
    </recommendedName>
</protein>
<dbReference type="InterPro" id="IPR007856">
    <property type="entry name" value="SapB_1"/>
</dbReference>
<dbReference type="AlphaFoldDB" id="A0A480N2Y3"/>
<feature type="domain" description="Saposin-like type B region 1" evidence="1">
    <location>
        <begin position="20"/>
        <end position="41"/>
    </location>
</feature>
<dbReference type="GO" id="GO:0006629">
    <property type="term" value="P:lipid metabolic process"/>
    <property type="evidence" value="ECO:0007669"/>
    <property type="project" value="InterPro"/>
</dbReference>
<name>A0A480N2Y3_PIG</name>
<evidence type="ECO:0000259" key="1">
    <source>
        <dbReference type="Pfam" id="PF05184"/>
    </source>
</evidence>
<evidence type="ECO:0000313" key="2">
    <source>
        <dbReference type="EMBL" id="HDA92751.1"/>
    </source>
</evidence>